<evidence type="ECO:0000256" key="5">
    <source>
        <dbReference type="SAM" id="Phobius"/>
    </source>
</evidence>
<dbReference type="InterPro" id="IPR004090">
    <property type="entry name" value="Chemotax_Me-accpt_rcpt"/>
</dbReference>
<evidence type="ECO:0000313" key="8">
    <source>
        <dbReference type="EMBL" id="SEH34160.1"/>
    </source>
</evidence>
<dbReference type="PROSITE" id="PS50111">
    <property type="entry name" value="CHEMOTAXIS_TRANSDUC_2"/>
    <property type="match status" value="1"/>
</dbReference>
<feature type="transmembrane region" description="Helical" evidence="5">
    <location>
        <begin position="186"/>
        <end position="207"/>
    </location>
</feature>
<dbReference type="SUPFAM" id="SSF58104">
    <property type="entry name" value="Methyl-accepting chemotaxis protein (MCP) signaling domain"/>
    <property type="match status" value="1"/>
</dbReference>
<dbReference type="EMBL" id="FNWO01000005">
    <property type="protein sequence ID" value="SEH34160.1"/>
    <property type="molecule type" value="Genomic_DNA"/>
</dbReference>
<evidence type="ECO:0000256" key="4">
    <source>
        <dbReference type="SAM" id="MobiDB-lite"/>
    </source>
</evidence>
<keyword evidence="9" id="KW-1185">Reference proteome</keyword>
<dbReference type="CDD" id="cd06225">
    <property type="entry name" value="HAMP"/>
    <property type="match status" value="1"/>
</dbReference>
<dbReference type="GO" id="GO:0004888">
    <property type="term" value="F:transmembrane signaling receptor activity"/>
    <property type="evidence" value="ECO:0007669"/>
    <property type="project" value="InterPro"/>
</dbReference>
<dbReference type="Gene3D" id="6.10.340.10">
    <property type="match status" value="1"/>
</dbReference>
<dbReference type="RefSeq" id="WP_074767168.1">
    <property type="nucleotide sequence ID" value="NZ_FNWO01000005.1"/>
</dbReference>
<dbReference type="Gene3D" id="1.10.287.950">
    <property type="entry name" value="Methyl-accepting chemotaxis protein"/>
    <property type="match status" value="1"/>
</dbReference>
<dbReference type="GO" id="GO:0016020">
    <property type="term" value="C:membrane"/>
    <property type="evidence" value="ECO:0007669"/>
    <property type="project" value="InterPro"/>
</dbReference>
<feature type="domain" description="Methyl-accepting transducer" evidence="6">
    <location>
        <begin position="295"/>
        <end position="538"/>
    </location>
</feature>
<evidence type="ECO:0000256" key="1">
    <source>
        <dbReference type="ARBA" id="ARBA00023224"/>
    </source>
</evidence>
<dbReference type="Pfam" id="PF12729">
    <property type="entry name" value="4HB_MCP_1"/>
    <property type="match status" value="1"/>
</dbReference>
<dbReference type="PANTHER" id="PTHR32089:SF112">
    <property type="entry name" value="LYSOZYME-LIKE PROTEIN-RELATED"/>
    <property type="match status" value="1"/>
</dbReference>
<evidence type="ECO:0000259" key="7">
    <source>
        <dbReference type="PROSITE" id="PS50885"/>
    </source>
</evidence>
<dbReference type="SMART" id="SM00304">
    <property type="entry name" value="HAMP"/>
    <property type="match status" value="1"/>
</dbReference>
<dbReference type="PRINTS" id="PR00260">
    <property type="entry name" value="CHEMTRNSDUCR"/>
</dbReference>
<keyword evidence="5" id="KW-0812">Transmembrane</keyword>
<reference evidence="9" key="1">
    <citation type="submission" date="2016-10" db="EMBL/GenBank/DDBJ databases">
        <authorList>
            <person name="Varghese N."/>
            <person name="Submissions S."/>
        </authorList>
    </citation>
    <scope>NUCLEOTIDE SEQUENCE [LARGE SCALE GENOMIC DNA]</scope>
    <source>
        <strain evidence="9">DSM 13234</strain>
    </source>
</reference>
<comment type="similarity">
    <text evidence="2">Belongs to the methyl-accepting chemotaxis (MCP) protein family.</text>
</comment>
<dbReference type="GO" id="GO:0006935">
    <property type="term" value="P:chemotaxis"/>
    <property type="evidence" value="ECO:0007669"/>
    <property type="project" value="InterPro"/>
</dbReference>
<evidence type="ECO:0000256" key="2">
    <source>
        <dbReference type="ARBA" id="ARBA00029447"/>
    </source>
</evidence>
<dbReference type="Pfam" id="PF00015">
    <property type="entry name" value="MCPsignal"/>
    <property type="match status" value="1"/>
</dbReference>
<protein>
    <submittedName>
        <fullName evidence="8">Methyl-accepting chemotaxis protein</fullName>
    </submittedName>
</protein>
<sequence>MLENFRVFHKILVIVAVLGLAIVGLSAFSILSFRSLGDEMDLVAQSGQSTLLAARLNTNVQAMNAILALAVIDPTPTSIRDAEAALKTERDLFHQRLAKIRETNREADSRAMIDAIDAKEEAFERSAATVLTAARSGAPNLAAVAQASARDAAEAREAVRVVFRREEERQAQTTRQAEEMAQVRTVLLMGSSAVVLILGIALCALIAQRGVSRPLRRCVDEVDALARGDLDISIAGTGRKDELGEVAVALLTLRDRLRTNRELEAAAARAAEEKIRRAALMGDLVAAFDRTAKATLQDVSSASGELGQTSTALERDAQDTGSRAATVAAAANEAAVNVDTVAAAVEELSSSISEISRQVTHSIESSAQAVQAADRASASVRVLSKAATDISAVVGLITDIASQTNLLALNATIEAARAGEAGKGFAVVAGEVKTLANQTGRATEDITRQVEAVQSQTGDVVAALDDVIASIRGMEHVASQIAAAVEEQNAATHEIARNIEQAAVGTGEVSANINGIQDAASRNGAGATQVRQSSQRLTQVSESLGHAVEGFLASIQRA</sequence>
<evidence type="ECO:0000313" key="9">
    <source>
        <dbReference type="Proteomes" id="UP000182983"/>
    </source>
</evidence>
<feature type="transmembrane region" description="Helical" evidence="5">
    <location>
        <begin position="12"/>
        <end position="33"/>
    </location>
</feature>
<evidence type="ECO:0000259" key="6">
    <source>
        <dbReference type="PROSITE" id="PS50111"/>
    </source>
</evidence>
<dbReference type="InterPro" id="IPR003660">
    <property type="entry name" value="HAMP_dom"/>
</dbReference>
<dbReference type="GO" id="GO:0007165">
    <property type="term" value="P:signal transduction"/>
    <property type="evidence" value="ECO:0007669"/>
    <property type="project" value="UniProtKB-KW"/>
</dbReference>
<name>A0A1H6HJ95_MAGFU</name>
<dbReference type="AlphaFoldDB" id="A0A1H6HJ95"/>
<dbReference type="SMART" id="SM00283">
    <property type="entry name" value="MA"/>
    <property type="match status" value="1"/>
</dbReference>
<keyword evidence="5" id="KW-0472">Membrane</keyword>
<feature type="compositionally biased region" description="Polar residues" evidence="4">
    <location>
        <begin position="299"/>
        <end position="312"/>
    </location>
</feature>
<dbReference type="PROSITE" id="PS50885">
    <property type="entry name" value="HAMP"/>
    <property type="match status" value="1"/>
</dbReference>
<dbReference type="PANTHER" id="PTHR32089">
    <property type="entry name" value="METHYL-ACCEPTING CHEMOTAXIS PROTEIN MCPB"/>
    <property type="match status" value="1"/>
</dbReference>
<dbReference type="InterPro" id="IPR004089">
    <property type="entry name" value="MCPsignal_dom"/>
</dbReference>
<dbReference type="Proteomes" id="UP000182983">
    <property type="component" value="Unassembled WGS sequence"/>
</dbReference>
<accession>A0A1H6HJ95</accession>
<proteinExistence type="inferred from homology"/>
<feature type="region of interest" description="Disordered" evidence="4">
    <location>
        <begin position="299"/>
        <end position="319"/>
    </location>
</feature>
<dbReference type="Pfam" id="PF00672">
    <property type="entry name" value="HAMP"/>
    <property type="match status" value="1"/>
</dbReference>
<keyword evidence="5" id="KW-1133">Transmembrane helix</keyword>
<keyword evidence="1 3" id="KW-0807">Transducer</keyword>
<evidence type="ECO:0000256" key="3">
    <source>
        <dbReference type="PROSITE-ProRule" id="PRU00284"/>
    </source>
</evidence>
<gene>
    <name evidence="8" type="ORF">SAMN04244559_01542</name>
</gene>
<feature type="domain" description="HAMP" evidence="7">
    <location>
        <begin position="209"/>
        <end position="262"/>
    </location>
</feature>
<organism evidence="8 9">
    <name type="scientific">Magnetospirillum fulvum</name>
    <name type="common">Rhodospirillum fulvum</name>
    <dbReference type="NCBI Taxonomy" id="1082"/>
    <lineage>
        <taxon>Bacteria</taxon>
        <taxon>Pseudomonadati</taxon>
        <taxon>Pseudomonadota</taxon>
        <taxon>Alphaproteobacteria</taxon>
        <taxon>Rhodospirillales</taxon>
        <taxon>Rhodospirillaceae</taxon>
        <taxon>Magnetospirillum</taxon>
    </lineage>
</organism>
<dbReference type="InterPro" id="IPR024478">
    <property type="entry name" value="HlyB_4HB_MCP"/>
</dbReference>